<feature type="domain" description="LysM" evidence="2">
    <location>
        <begin position="132"/>
        <end position="183"/>
    </location>
</feature>
<dbReference type="AlphaFoldDB" id="A0A0G0UR56"/>
<dbReference type="EMBL" id="LCAO01000018">
    <property type="protein sequence ID" value="KKR91234.1"/>
    <property type="molecule type" value="Genomic_DNA"/>
</dbReference>
<organism evidence="3 4">
    <name type="scientific">Candidatus Woesebacteria bacterium GW2011_GWA1_41_13b</name>
    <dbReference type="NCBI Taxonomy" id="1618555"/>
    <lineage>
        <taxon>Bacteria</taxon>
        <taxon>Candidatus Woeseibacteriota</taxon>
    </lineage>
</organism>
<dbReference type="Pfam" id="PF01476">
    <property type="entry name" value="LysM"/>
    <property type="match status" value="2"/>
</dbReference>
<dbReference type="InterPro" id="IPR018392">
    <property type="entry name" value="LysM"/>
</dbReference>
<comment type="caution">
    <text evidence="3">The sequence shown here is derived from an EMBL/GenBank/DDBJ whole genome shotgun (WGS) entry which is preliminary data.</text>
</comment>
<keyword evidence="1" id="KW-1133">Transmembrane helix</keyword>
<sequence>MAKSTVKQLRKSLTKIKWQESYASFILGAIIVIVLGLLVANYFSRRGQQIDTGEQTTQSEEQAMAQAQQEYKVLAGDSLSKISEKYYGSMDLWPVLASENNIANPNIIFVDATLKIPAKTDAENTREEMSVTSYQVTEGETFFTIAQKVYGDGSRWTALHQANGGKRLANGNPLVMTGTTIVVPR</sequence>
<dbReference type="InterPro" id="IPR036779">
    <property type="entry name" value="LysM_dom_sf"/>
</dbReference>
<proteinExistence type="predicted"/>
<name>A0A0G0UR56_9BACT</name>
<dbReference type="SMART" id="SM00257">
    <property type="entry name" value="LysM"/>
    <property type="match status" value="2"/>
</dbReference>
<dbReference type="CDD" id="cd00118">
    <property type="entry name" value="LysM"/>
    <property type="match status" value="1"/>
</dbReference>
<dbReference type="Gene3D" id="3.10.350.10">
    <property type="entry name" value="LysM domain"/>
    <property type="match status" value="2"/>
</dbReference>
<dbReference type="PANTHER" id="PTHR34700">
    <property type="entry name" value="POTASSIUM BINDING PROTEIN KBP"/>
    <property type="match status" value="1"/>
</dbReference>
<keyword evidence="1" id="KW-0812">Transmembrane</keyword>
<dbReference type="Proteomes" id="UP000034676">
    <property type="component" value="Unassembled WGS sequence"/>
</dbReference>
<dbReference type="PANTHER" id="PTHR34700:SF4">
    <property type="entry name" value="PHAGE-LIKE ELEMENT PBSX PROTEIN XKDP"/>
    <property type="match status" value="1"/>
</dbReference>
<reference evidence="3 4" key="1">
    <citation type="journal article" date="2015" name="Nature">
        <title>rRNA introns, odd ribosomes, and small enigmatic genomes across a large radiation of phyla.</title>
        <authorList>
            <person name="Brown C.T."/>
            <person name="Hug L.A."/>
            <person name="Thomas B.C."/>
            <person name="Sharon I."/>
            <person name="Castelle C.J."/>
            <person name="Singh A."/>
            <person name="Wilkins M.J."/>
            <person name="Williams K.H."/>
            <person name="Banfield J.F."/>
        </authorList>
    </citation>
    <scope>NUCLEOTIDE SEQUENCE [LARGE SCALE GENOMIC DNA]</scope>
</reference>
<evidence type="ECO:0000259" key="2">
    <source>
        <dbReference type="PROSITE" id="PS51782"/>
    </source>
</evidence>
<dbReference type="SUPFAM" id="SSF54106">
    <property type="entry name" value="LysM domain"/>
    <property type="match status" value="1"/>
</dbReference>
<dbReference type="PROSITE" id="PS51782">
    <property type="entry name" value="LYSM"/>
    <property type="match status" value="2"/>
</dbReference>
<feature type="domain" description="LysM" evidence="2">
    <location>
        <begin position="69"/>
        <end position="116"/>
    </location>
</feature>
<gene>
    <name evidence="3" type="ORF">UU42_C0018G0007</name>
</gene>
<evidence type="ECO:0000313" key="3">
    <source>
        <dbReference type="EMBL" id="KKR91234.1"/>
    </source>
</evidence>
<protein>
    <submittedName>
        <fullName evidence="3">LysM domain surface protein</fullName>
    </submittedName>
</protein>
<evidence type="ECO:0000256" key="1">
    <source>
        <dbReference type="SAM" id="Phobius"/>
    </source>
</evidence>
<accession>A0A0G0UR56</accession>
<dbReference type="InterPro" id="IPR052196">
    <property type="entry name" value="Bact_Kbp"/>
</dbReference>
<keyword evidence="1" id="KW-0472">Membrane</keyword>
<feature type="transmembrane region" description="Helical" evidence="1">
    <location>
        <begin position="21"/>
        <end position="43"/>
    </location>
</feature>
<evidence type="ECO:0000313" key="4">
    <source>
        <dbReference type="Proteomes" id="UP000034676"/>
    </source>
</evidence>